<gene>
    <name evidence="2" type="ORF">E0H50_16355</name>
</gene>
<protein>
    <submittedName>
        <fullName evidence="2">Uncharacterized protein</fullName>
    </submittedName>
</protein>
<sequence>MRYLLIVDEGLKPELDAGYAAWKADPRSDAGREFNAAMRAMKALQEGREGEYDGKRLTSGPGSHDLRDCAEVKVPVFEEYKDSGWPLGPSHRLTYREFDPLPRVEDGRVVADPDAQPYRHVVAFAHRADDPAAITGQRLGRTRGLLDPELHGLGAGERPSIGPQRDGAPTTPHRIPVPGDLLKQAQILRDSPPAGTKPRPTAAPQANVNRPPGPGTSKSKDR</sequence>
<reference evidence="2 3" key="1">
    <citation type="submission" date="2019-02" db="EMBL/GenBank/DDBJ databases">
        <title>Kribbella capetownensis sp. nov. and Kribbella speibonae sp. nov., isolated from soil.</title>
        <authorList>
            <person name="Curtis S.M."/>
            <person name="Norton I."/>
            <person name="Everest G.J."/>
            <person name="Meyers P.R."/>
        </authorList>
    </citation>
    <scope>NUCLEOTIDE SEQUENCE [LARGE SCALE GENOMIC DNA]</scope>
    <source>
        <strain evidence="2 3">DSM 27082</strain>
    </source>
</reference>
<dbReference type="EMBL" id="SJKA01000005">
    <property type="protein sequence ID" value="TCC33539.1"/>
    <property type="molecule type" value="Genomic_DNA"/>
</dbReference>
<comment type="caution">
    <text evidence="2">The sequence shown here is derived from an EMBL/GenBank/DDBJ whole genome shotgun (WGS) entry which is preliminary data.</text>
</comment>
<dbReference type="OrthoDB" id="3830542at2"/>
<feature type="region of interest" description="Disordered" evidence="1">
    <location>
        <begin position="135"/>
        <end position="222"/>
    </location>
</feature>
<dbReference type="RefSeq" id="WP_131289072.1">
    <property type="nucleotide sequence ID" value="NZ_SJKA01000005.1"/>
</dbReference>
<proteinExistence type="predicted"/>
<name>A0A4R0IL48_9ACTN</name>
<accession>A0A4R0IL48</accession>
<evidence type="ECO:0000313" key="2">
    <source>
        <dbReference type="EMBL" id="TCC33539.1"/>
    </source>
</evidence>
<keyword evidence="3" id="KW-1185">Reference proteome</keyword>
<dbReference type="Proteomes" id="UP000292695">
    <property type="component" value="Unassembled WGS sequence"/>
</dbReference>
<dbReference type="AlphaFoldDB" id="A0A4R0IL48"/>
<evidence type="ECO:0000256" key="1">
    <source>
        <dbReference type="SAM" id="MobiDB-lite"/>
    </source>
</evidence>
<organism evidence="2 3">
    <name type="scientific">Kribbella sindirgiensis</name>
    <dbReference type="NCBI Taxonomy" id="1124744"/>
    <lineage>
        <taxon>Bacteria</taxon>
        <taxon>Bacillati</taxon>
        <taxon>Actinomycetota</taxon>
        <taxon>Actinomycetes</taxon>
        <taxon>Propionibacteriales</taxon>
        <taxon>Kribbellaceae</taxon>
        <taxon>Kribbella</taxon>
    </lineage>
</organism>
<evidence type="ECO:0000313" key="3">
    <source>
        <dbReference type="Proteomes" id="UP000292695"/>
    </source>
</evidence>